<evidence type="ECO:0000256" key="1">
    <source>
        <dbReference type="SAM" id="SignalP"/>
    </source>
</evidence>
<dbReference type="Proteomes" id="UP000278962">
    <property type="component" value="Unassembled WGS sequence"/>
</dbReference>
<name>A0A660KZK2_9ACTN</name>
<comment type="caution">
    <text evidence="3">The sequence shown here is derived from an EMBL/GenBank/DDBJ whole genome shotgun (WGS) entry which is preliminary data.</text>
</comment>
<dbReference type="GO" id="GO:0005975">
    <property type="term" value="P:carbohydrate metabolic process"/>
    <property type="evidence" value="ECO:0007669"/>
    <property type="project" value="UniProtKB-ARBA"/>
</dbReference>
<gene>
    <name evidence="3" type="ORF">C8N24_4111</name>
</gene>
<dbReference type="InterPro" id="IPR013783">
    <property type="entry name" value="Ig-like_fold"/>
</dbReference>
<accession>A0A660KZK2</accession>
<reference evidence="3 4" key="1">
    <citation type="submission" date="2018-10" db="EMBL/GenBank/DDBJ databases">
        <title>Genomic Encyclopedia of Archaeal and Bacterial Type Strains, Phase II (KMG-II): from individual species to whole genera.</title>
        <authorList>
            <person name="Goeker M."/>
        </authorList>
    </citation>
    <scope>NUCLEOTIDE SEQUENCE [LARGE SCALE GENOMIC DNA]</scope>
    <source>
        <strain evidence="3 4">DSM 14954</strain>
    </source>
</reference>
<dbReference type="OrthoDB" id="5116909at2"/>
<dbReference type="InterPro" id="IPR032109">
    <property type="entry name" value="Big_3_5"/>
</dbReference>
<feature type="domain" description="Bacterial Ig-like" evidence="2">
    <location>
        <begin position="224"/>
        <end position="316"/>
    </location>
</feature>
<evidence type="ECO:0000259" key="2">
    <source>
        <dbReference type="Pfam" id="PF16640"/>
    </source>
</evidence>
<keyword evidence="1" id="KW-0732">Signal</keyword>
<keyword evidence="4" id="KW-1185">Reference proteome</keyword>
<proteinExistence type="predicted"/>
<feature type="domain" description="Bacterial Ig-like" evidence="2">
    <location>
        <begin position="37"/>
        <end position="116"/>
    </location>
</feature>
<feature type="signal peptide" evidence="1">
    <location>
        <begin position="1"/>
        <end position="25"/>
    </location>
</feature>
<protein>
    <submittedName>
        <fullName evidence="3">Ig-like domain-containing protein</fullName>
    </submittedName>
</protein>
<dbReference type="EMBL" id="RBIL01000002">
    <property type="protein sequence ID" value="RKQ86102.1"/>
    <property type="molecule type" value="Genomic_DNA"/>
</dbReference>
<evidence type="ECO:0000313" key="4">
    <source>
        <dbReference type="Proteomes" id="UP000278962"/>
    </source>
</evidence>
<evidence type="ECO:0000313" key="3">
    <source>
        <dbReference type="EMBL" id="RKQ86102.1"/>
    </source>
</evidence>
<dbReference type="Gene3D" id="2.60.40.10">
    <property type="entry name" value="Immunoglobulins"/>
    <property type="match status" value="3"/>
</dbReference>
<sequence>MSVARMVIAPLAAGALLLVPATAVAADATSTALGVPATPPKYRTSATLTATVTNTTSPATTPTGKVQFSLDGAPSGAPVTLVGGVASTTVVPSAAGDHQVRADYLPDAGFVGSSGPNLLHVDRAPTTTAVQVTPTAGVAGQDVQFQAQVSSPVGGIPTGTVTLSLNGVPARTYPLDGQGRVGDANGLWAGSHAFVLTYNGDPNYAGSDKTTTVTITPAGTVIVLTAAPNPAPVGQPVTFDATVDSIAPSRWWPSGTLTGAVDGVPVPGSAVFVGRADEGARFVRSFATPGTHTAAVHFTGDEDFLAADASLAVTVTGTGYENPSLPSASRRPLAPRGLTLKATPKRDRRAPYAFTVTGTLQLPSSVSKADGCSGRVTVTAKRKAKRVARKTATVTRACTFKITFSTARKGTLSVTATFGGNARVAGTDTRAVKVRAG</sequence>
<dbReference type="Pfam" id="PF16640">
    <property type="entry name" value="Big_3_5"/>
    <property type="match status" value="3"/>
</dbReference>
<feature type="domain" description="Bacterial Ig-like" evidence="2">
    <location>
        <begin position="132"/>
        <end position="216"/>
    </location>
</feature>
<feature type="chain" id="PRO_5025010133" evidence="1">
    <location>
        <begin position="26"/>
        <end position="437"/>
    </location>
</feature>
<organism evidence="3 4">
    <name type="scientific">Solirubrobacter pauli</name>
    <dbReference type="NCBI Taxonomy" id="166793"/>
    <lineage>
        <taxon>Bacteria</taxon>
        <taxon>Bacillati</taxon>
        <taxon>Actinomycetota</taxon>
        <taxon>Thermoleophilia</taxon>
        <taxon>Solirubrobacterales</taxon>
        <taxon>Solirubrobacteraceae</taxon>
        <taxon>Solirubrobacter</taxon>
    </lineage>
</organism>
<dbReference type="RefSeq" id="WP_121253555.1">
    <property type="nucleotide sequence ID" value="NZ_RBIL01000002.1"/>
</dbReference>
<dbReference type="AlphaFoldDB" id="A0A660KZK2"/>